<organism evidence="7 8">
    <name type="scientific">Actinomyces graevenitzii</name>
    <dbReference type="NCBI Taxonomy" id="55565"/>
    <lineage>
        <taxon>Bacteria</taxon>
        <taxon>Bacillati</taxon>
        <taxon>Actinomycetota</taxon>
        <taxon>Actinomycetes</taxon>
        <taxon>Actinomycetales</taxon>
        <taxon>Actinomycetaceae</taxon>
        <taxon>Actinomyces</taxon>
    </lineage>
</organism>
<keyword evidence="3 7" id="KW-0378">Hydrolase</keyword>
<gene>
    <name evidence="7" type="ORF">M3I41_08365</name>
</gene>
<keyword evidence="2 4" id="KW-0732">Signal</keyword>
<dbReference type="SUPFAM" id="SSF53474">
    <property type="entry name" value="alpha/beta-Hydrolases"/>
    <property type="match status" value="1"/>
</dbReference>
<feature type="chain" id="PRO_5038407048" evidence="4">
    <location>
        <begin position="22"/>
        <end position="509"/>
    </location>
</feature>
<dbReference type="PROSITE" id="PS51257">
    <property type="entry name" value="PROKAR_LIPOPROTEIN"/>
    <property type="match status" value="1"/>
</dbReference>
<evidence type="ECO:0000256" key="2">
    <source>
        <dbReference type="ARBA" id="ARBA00022729"/>
    </source>
</evidence>
<evidence type="ECO:0000313" key="8">
    <source>
        <dbReference type="Proteomes" id="UP000830236"/>
    </source>
</evidence>
<evidence type="ECO:0000256" key="3">
    <source>
        <dbReference type="ARBA" id="ARBA00022801"/>
    </source>
</evidence>
<dbReference type="GO" id="GO:0016787">
    <property type="term" value="F:hydrolase activity"/>
    <property type="evidence" value="ECO:0007669"/>
    <property type="project" value="UniProtKB-KW"/>
</dbReference>
<feature type="signal peptide" evidence="4">
    <location>
        <begin position="1"/>
        <end position="21"/>
    </location>
</feature>
<dbReference type="PANTHER" id="PTHR43248:SF29">
    <property type="entry name" value="TRIPEPTIDYL AMINOPEPTIDASE"/>
    <property type="match status" value="1"/>
</dbReference>
<dbReference type="EMBL" id="CP097095">
    <property type="protein sequence ID" value="UQF79575.1"/>
    <property type="molecule type" value="Genomic_DNA"/>
</dbReference>
<evidence type="ECO:0000256" key="1">
    <source>
        <dbReference type="ARBA" id="ARBA00010088"/>
    </source>
</evidence>
<evidence type="ECO:0000313" key="7">
    <source>
        <dbReference type="EMBL" id="UQF79575.1"/>
    </source>
</evidence>
<accession>A0A9E7DD03</accession>
<reference evidence="7" key="1">
    <citation type="submission" date="2022-05" db="EMBL/GenBank/DDBJ databases">
        <title>Using nanopore sequencing to obtain complete genomes from saliva samples.</title>
        <authorList>
            <person name="Baker J.L."/>
        </authorList>
    </citation>
    <scope>NUCLEOTIDE SEQUENCE</scope>
    <source>
        <strain evidence="7">JCVI-JB-Ag32</strain>
    </source>
</reference>
<dbReference type="InterPro" id="IPR013595">
    <property type="entry name" value="Pept_S33_TAP-like_C"/>
</dbReference>
<evidence type="ECO:0000259" key="6">
    <source>
        <dbReference type="Pfam" id="PF08386"/>
    </source>
</evidence>
<dbReference type="InterPro" id="IPR000073">
    <property type="entry name" value="AB_hydrolase_1"/>
</dbReference>
<comment type="similarity">
    <text evidence="1">Belongs to the peptidase S33 family.</text>
</comment>
<dbReference type="InterPro" id="IPR051601">
    <property type="entry name" value="Serine_prot/Carboxylest_S33"/>
</dbReference>
<name>A0A9E7DD03_9ACTO</name>
<dbReference type="Gene3D" id="3.40.50.1820">
    <property type="entry name" value="alpha/beta hydrolase"/>
    <property type="match status" value="1"/>
</dbReference>
<feature type="domain" description="Peptidase S33 tripeptidyl aminopeptidase-like C-terminal" evidence="6">
    <location>
        <begin position="400"/>
        <end position="501"/>
    </location>
</feature>
<evidence type="ECO:0000259" key="5">
    <source>
        <dbReference type="Pfam" id="PF00561"/>
    </source>
</evidence>
<dbReference type="Proteomes" id="UP000830236">
    <property type="component" value="Chromosome"/>
</dbReference>
<dbReference type="AlphaFoldDB" id="A0A9E7DD03"/>
<dbReference type="Pfam" id="PF08386">
    <property type="entry name" value="Abhydrolase_4"/>
    <property type="match status" value="1"/>
</dbReference>
<protein>
    <submittedName>
        <fullName evidence="7">Alpha/beta hydrolase</fullName>
    </submittedName>
</protein>
<dbReference type="InterPro" id="IPR029058">
    <property type="entry name" value="AB_hydrolase_fold"/>
</dbReference>
<dbReference type="Pfam" id="PF00561">
    <property type="entry name" value="Abhydrolase_1"/>
    <property type="match status" value="1"/>
</dbReference>
<dbReference type="PANTHER" id="PTHR43248">
    <property type="entry name" value="2-SUCCINYL-6-HYDROXY-2,4-CYCLOHEXADIENE-1-CARBOXYLATE SYNTHASE"/>
    <property type="match status" value="1"/>
</dbReference>
<feature type="domain" description="AB hydrolase-1" evidence="5">
    <location>
        <begin position="100"/>
        <end position="279"/>
    </location>
</feature>
<evidence type="ECO:0000256" key="4">
    <source>
        <dbReference type="SAM" id="SignalP"/>
    </source>
</evidence>
<proteinExistence type="inferred from homology"/>
<dbReference type="KEGG" id="agh:M3I41_08365"/>
<sequence length="509" mass="54261">MKKLPRLLASAVACATLALSACSPSPLKLSDSEATLTPTQASTQYSAGLASYYSQKVDWTKCGEFECATVKVPLDYANPQGESISLALKKREADGTKKGTLFINPGGPGGSGVDLVNSVSRMFSSDLLRSYDVVGFDPRGVSRSTAVDCLTDSETDAMRASNEGASLAKGISEKCSKKTNPVALLDHIDTPSAAKDLDILRQLSGDSKLNYLGYSYGTYLGATYADLFPSNVGRMVLDGAVDPTLSAHQVSLGQAKGFENSLRGYVAYCLKRSSCPLTGSVDDGVKQVRTFLEGLRKSPLKTSDPERPLTYSLAVSAVIGPLYADSIWDTLTMALSQGMKKHDGSMLLRISDLLASRDDKGHYTDNSAVAIMAINCLDYPVQGDKTTWANQAKELTQASPTFGASMAGSDEMCQLWGHKATHERTALTAKGSAPILVVGTTGDPATPYEWAQSLNKQLSNSRLLTWKGWGHTAYGRADKCITKAVDNYLLSGTLPADNQTCGNTDTTVK</sequence>